<reference evidence="2 3" key="1">
    <citation type="journal article" date="2019" name="Int. J. Syst. Evol. Microbiol.">
        <title>The Global Catalogue of Microorganisms (GCM) 10K type strain sequencing project: providing services to taxonomists for standard genome sequencing and annotation.</title>
        <authorList>
            <consortium name="The Broad Institute Genomics Platform"/>
            <consortium name="The Broad Institute Genome Sequencing Center for Infectious Disease"/>
            <person name="Wu L."/>
            <person name="Ma J."/>
        </authorList>
    </citation>
    <scope>NUCLEOTIDE SEQUENCE [LARGE SCALE GENOMIC DNA]</scope>
    <source>
        <strain evidence="2 3">JCM 13250</strain>
    </source>
</reference>
<comment type="caution">
    <text evidence="2">The sequence shown here is derived from an EMBL/GenBank/DDBJ whole genome shotgun (WGS) entry which is preliminary data.</text>
</comment>
<feature type="transmembrane region" description="Helical" evidence="1">
    <location>
        <begin position="97"/>
        <end position="113"/>
    </location>
</feature>
<feature type="transmembrane region" description="Helical" evidence="1">
    <location>
        <begin position="74"/>
        <end position="91"/>
    </location>
</feature>
<feature type="transmembrane region" description="Helical" evidence="1">
    <location>
        <begin position="125"/>
        <end position="142"/>
    </location>
</feature>
<gene>
    <name evidence="2" type="ORF">GCM10009682_57460</name>
</gene>
<keyword evidence="1" id="KW-1133">Transmembrane helix</keyword>
<dbReference type="EMBL" id="BAAALT010000269">
    <property type="protein sequence ID" value="GAA1831371.1"/>
    <property type="molecule type" value="Genomic_DNA"/>
</dbReference>
<feature type="transmembrane region" description="Helical" evidence="1">
    <location>
        <begin position="226"/>
        <end position="242"/>
    </location>
</feature>
<dbReference type="Pfam" id="PF14256">
    <property type="entry name" value="YwiC"/>
    <property type="match status" value="1"/>
</dbReference>
<dbReference type="RefSeq" id="WP_344139073.1">
    <property type="nucleotide sequence ID" value="NZ_BAAALT010000269.1"/>
</dbReference>
<name>A0ABN2MMB0_9ACTN</name>
<feature type="transmembrane region" description="Helical" evidence="1">
    <location>
        <begin position="45"/>
        <end position="62"/>
    </location>
</feature>
<dbReference type="Proteomes" id="UP001500218">
    <property type="component" value="Unassembled WGS sequence"/>
</dbReference>
<organism evidence="2 3">
    <name type="scientific">Luedemannella flava</name>
    <dbReference type="NCBI Taxonomy" id="349316"/>
    <lineage>
        <taxon>Bacteria</taxon>
        <taxon>Bacillati</taxon>
        <taxon>Actinomycetota</taxon>
        <taxon>Actinomycetes</taxon>
        <taxon>Micromonosporales</taxon>
        <taxon>Micromonosporaceae</taxon>
        <taxon>Luedemannella</taxon>
    </lineage>
</organism>
<protein>
    <submittedName>
        <fullName evidence="2">YwiC-like family protein</fullName>
    </submittedName>
</protein>
<keyword evidence="1" id="KW-0472">Membrane</keyword>
<feature type="transmembrane region" description="Helical" evidence="1">
    <location>
        <begin position="188"/>
        <end position="214"/>
    </location>
</feature>
<proteinExistence type="predicted"/>
<evidence type="ECO:0000313" key="3">
    <source>
        <dbReference type="Proteomes" id="UP001500218"/>
    </source>
</evidence>
<feature type="transmembrane region" description="Helical" evidence="1">
    <location>
        <begin position="20"/>
        <end position="39"/>
    </location>
</feature>
<evidence type="ECO:0000313" key="2">
    <source>
        <dbReference type="EMBL" id="GAA1831371.1"/>
    </source>
</evidence>
<evidence type="ECO:0000256" key="1">
    <source>
        <dbReference type="SAM" id="Phobius"/>
    </source>
</evidence>
<sequence length="243" mass="26133">MPVPTRRRVVRRYVPPQHGAWAMLLLPFLAGVLLAGARWIQLPLLVAWLSGYLFSYYALQAVKTGRPGRVRPQLLLYGPLTAGFGAVVVLACPDLLLFAPLYAVLLAVNAGYARRRNDRALLNDLASVGQSCLMVFVVAVAAGAPPAAVWPAFLAVLLYFVGTVLHVKTMIRERGSVAYHRASVVYHVVAAAVAIWLGPAFAAVFALLLCRAIAFPWLSLTPRKVGIAEIVASVLLIVAIATS</sequence>
<feature type="transmembrane region" description="Helical" evidence="1">
    <location>
        <begin position="148"/>
        <end position="167"/>
    </location>
</feature>
<accession>A0ABN2MMB0</accession>
<dbReference type="InterPro" id="IPR025576">
    <property type="entry name" value="YwiC"/>
</dbReference>
<keyword evidence="3" id="KW-1185">Reference proteome</keyword>
<keyword evidence="1" id="KW-0812">Transmembrane</keyword>